<evidence type="ECO:0000313" key="7">
    <source>
        <dbReference type="Proteomes" id="UP000621500"/>
    </source>
</evidence>
<dbReference type="Pfam" id="PF00440">
    <property type="entry name" value="TetR_N"/>
    <property type="match status" value="1"/>
</dbReference>
<gene>
    <name evidence="6" type="ORF">Pma05_43900</name>
</gene>
<dbReference type="Gene3D" id="1.10.357.10">
    <property type="entry name" value="Tetracycline Repressor, domain 2"/>
    <property type="match status" value="1"/>
</dbReference>
<dbReference type="PRINTS" id="PR00455">
    <property type="entry name" value="HTHTETR"/>
</dbReference>
<keyword evidence="3" id="KW-0804">Transcription</keyword>
<name>A0ABQ4ET18_9ACTN</name>
<feature type="domain" description="HTH tetR-type" evidence="5">
    <location>
        <begin position="23"/>
        <end position="82"/>
    </location>
</feature>
<dbReference type="EMBL" id="BONX01000029">
    <property type="protein sequence ID" value="GIG97817.1"/>
    <property type="molecule type" value="Genomic_DNA"/>
</dbReference>
<proteinExistence type="predicted"/>
<accession>A0ABQ4ET18</accession>
<sequence length="205" mass="21611">MLVKARGEVVRCRAMTRSPALRDHIAAGILDSAASVLAERGESASMADIAEAAGVARATLYRYFPNRDALLRAMAEAALTDLAERVADAKLDAVPVEEALARLTRALVAATSRYRALQLLEKSSEQHDLAEARLAGPLQALVERGVEQGVFRTDLPAELLLVAYLGLFQSVAGQVFAGRLGVEEASAAITTVFLGGARTAARPGG</sequence>
<comment type="caution">
    <text evidence="6">The sequence shown here is derived from an EMBL/GenBank/DDBJ whole genome shotgun (WGS) entry which is preliminary data.</text>
</comment>
<reference evidence="6 7" key="1">
    <citation type="submission" date="2021-01" db="EMBL/GenBank/DDBJ databases">
        <title>Whole genome shotgun sequence of Plantactinospora mayteni NBRC 109088.</title>
        <authorList>
            <person name="Komaki H."/>
            <person name="Tamura T."/>
        </authorList>
    </citation>
    <scope>NUCLEOTIDE SEQUENCE [LARGE SCALE GENOMIC DNA]</scope>
    <source>
        <strain evidence="6 7">NBRC 109088</strain>
    </source>
</reference>
<dbReference type="SUPFAM" id="SSF46689">
    <property type="entry name" value="Homeodomain-like"/>
    <property type="match status" value="1"/>
</dbReference>
<keyword evidence="1" id="KW-0805">Transcription regulation</keyword>
<dbReference type="PANTHER" id="PTHR30055">
    <property type="entry name" value="HTH-TYPE TRANSCRIPTIONAL REGULATOR RUTR"/>
    <property type="match status" value="1"/>
</dbReference>
<evidence type="ECO:0000313" key="6">
    <source>
        <dbReference type="EMBL" id="GIG97817.1"/>
    </source>
</evidence>
<organism evidence="6 7">
    <name type="scientific">Plantactinospora mayteni</name>
    <dbReference type="NCBI Taxonomy" id="566021"/>
    <lineage>
        <taxon>Bacteria</taxon>
        <taxon>Bacillati</taxon>
        <taxon>Actinomycetota</taxon>
        <taxon>Actinomycetes</taxon>
        <taxon>Micromonosporales</taxon>
        <taxon>Micromonosporaceae</taxon>
        <taxon>Plantactinospora</taxon>
    </lineage>
</organism>
<evidence type="ECO:0000256" key="2">
    <source>
        <dbReference type="ARBA" id="ARBA00023125"/>
    </source>
</evidence>
<evidence type="ECO:0000259" key="5">
    <source>
        <dbReference type="PROSITE" id="PS50977"/>
    </source>
</evidence>
<dbReference type="InterPro" id="IPR001647">
    <property type="entry name" value="HTH_TetR"/>
</dbReference>
<keyword evidence="7" id="KW-1185">Reference proteome</keyword>
<dbReference type="PANTHER" id="PTHR30055:SF234">
    <property type="entry name" value="HTH-TYPE TRANSCRIPTIONAL REGULATOR BETI"/>
    <property type="match status" value="1"/>
</dbReference>
<keyword evidence="2 4" id="KW-0238">DNA-binding</keyword>
<evidence type="ECO:0000256" key="4">
    <source>
        <dbReference type="PROSITE-ProRule" id="PRU00335"/>
    </source>
</evidence>
<dbReference type="InterPro" id="IPR009057">
    <property type="entry name" value="Homeodomain-like_sf"/>
</dbReference>
<dbReference type="Proteomes" id="UP000621500">
    <property type="component" value="Unassembled WGS sequence"/>
</dbReference>
<protein>
    <recommendedName>
        <fullName evidence="5">HTH tetR-type domain-containing protein</fullName>
    </recommendedName>
</protein>
<feature type="DNA-binding region" description="H-T-H motif" evidence="4">
    <location>
        <begin position="45"/>
        <end position="64"/>
    </location>
</feature>
<dbReference type="InterPro" id="IPR050109">
    <property type="entry name" value="HTH-type_TetR-like_transc_reg"/>
</dbReference>
<dbReference type="PROSITE" id="PS50977">
    <property type="entry name" value="HTH_TETR_2"/>
    <property type="match status" value="1"/>
</dbReference>
<evidence type="ECO:0000256" key="1">
    <source>
        <dbReference type="ARBA" id="ARBA00023015"/>
    </source>
</evidence>
<evidence type="ECO:0000256" key="3">
    <source>
        <dbReference type="ARBA" id="ARBA00023163"/>
    </source>
</evidence>
<dbReference type="InterPro" id="IPR036271">
    <property type="entry name" value="Tet_transcr_reg_TetR-rel_C_sf"/>
</dbReference>
<dbReference type="SUPFAM" id="SSF48498">
    <property type="entry name" value="Tetracyclin repressor-like, C-terminal domain"/>
    <property type="match status" value="1"/>
</dbReference>